<evidence type="ECO:0000256" key="2">
    <source>
        <dbReference type="ARBA" id="ARBA00022723"/>
    </source>
</evidence>
<keyword evidence="6" id="KW-1133">Transmembrane helix</keyword>
<evidence type="ECO:0000256" key="3">
    <source>
        <dbReference type="ARBA" id="ARBA00023004"/>
    </source>
</evidence>
<reference evidence="7 8" key="1">
    <citation type="submission" date="2018-05" db="EMBL/GenBank/DDBJ databases">
        <title>Genome sequencing and assembly of the regulated plant pathogen Lachnellula willkommii and related sister species for the development of diagnostic species identification markers.</title>
        <authorList>
            <person name="Giroux E."/>
            <person name="Bilodeau G."/>
        </authorList>
    </citation>
    <scope>NUCLEOTIDE SEQUENCE [LARGE SCALE GENOMIC DNA]</scope>
    <source>
        <strain evidence="7 8">CBS 268.59</strain>
    </source>
</reference>
<dbReference type="InterPro" id="IPR001128">
    <property type="entry name" value="Cyt_P450"/>
</dbReference>
<dbReference type="OrthoDB" id="3945418at2759"/>
<name>A0A8T9BVD1_9HELO</name>
<dbReference type="AlphaFoldDB" id="A0A8T9BVD1"/>
<keyword evidence="8" id="KW-1185">Reference proteome</keyword>
<dbReference type="InterPro" id="IPR002401">
    <property type="entry name" value="Cyt_P450_E_grp-I"/>
</dbReference>
<keyword evidence="5 7" id="KW-0503">Monooxygenase</keyword>
<gene>
    <name evidence="7" type="primary">sdnE_0</name>
    <name evidence="7" type="ORF">LSUE1_G007451</name>
</gene>
<dbReference type="EMBL" id="QGMK01001745">
    <property type="protein sequence ID" value="TVY64342.1"/>
    <property type="molecule type" value="Genomic_DNA"/>
</dbReference>
<dbReference type="Proteomes" id="UP000469558">
    <property type="component" value="Unassembled WGS sequence"/>
</dbReference>
<keyword evidence="6" id="KW-0812">Transmembrane</keyword>
<feature type="binding site" description="axial binding residue" evidence="4">
    <location>
        <position position="447"/>
    </location>
    <ligand>
        <name>heme</name>
        <dbReference type="ChEBI" id="CHEBI:30413"/>
    </ligand>
    <ligandPart>
        <name>Fe</name>
        <dbReference type="ChEBI" id="CHEBI:18248"/>
    </ligandPart>
</feature>
<comment type="caution">
    <text evidence="7">The sequence shown here is derived from an EMBL/GenBank/DDBJ whole genome shotgun (WGS) entry which is preliminary data.</text>
</comment>
<dbReference type="PANTHER" id="PTHR24305">
    <property type="entry name" value="CYTOCHROME P450"/>
    <property type="match status" value="1"/>
</dbReference>
<dbReference type="PRINTS" id="PR00385">
    <property type="entry name" value="P450"/>
</dbReference>
<evidence type="ECO:0000256" key="5">
    <source>
        <dbReference type="RuleBase" id="RU000461"/>
    </source>
</evidence>
<evidence type="ECO:0000256" key="4">
    <source>
        <dbReference type="PIRSR" id="PIRSR602401-1"/>
    </source>
</evidence>
<dbReference type="PRINTS" id="PR00463">
    <property type="entry name" value="EP450I"/>
</dbReference>
<dbReference type="GO" id="GO:0016705">
    <property type="term" value="F:oxidoreductase activity, acting on paired donors, with incorporation or reduction of molecular oxygen"/>
    <property type="evidence" value="ECO:0007669"/>
    <property type="project" value="InterPro"/>
</dbReference>
<keyword evidence="4 5" id="KW-0349">Heme</keyword>
<dbReference type="GO" id="GO:0005506">
    <property type="term" value="F:iron ion binding"/>
    <property type="evidence" value="ECO:0007669"/>
    <property type="project" value="InterPro"/>
</dbReference>
<dbReference type="InterPro" id="IPR036396">
    <property type="entry name" value="Cyt_P450_sf"/>
</dbReference>
<evidence type="ECO:0000313" key="8">
    <source>
        <dbReference type="Proteomes" id="UP000469558"/>
    </source>
</evidence>
<dbReference type="GO" id="GO:0020037">
    <property type="term" value="F:heme binding"/>
    <property type="evidence" value="ECO:0007669"/>
    <property type="project" value="InterPro"/>
</dbReference>
<dbReference type="CDD" id="cd11062">
    <property type="entry name" value="CYP58-like"/>
    <property type="match status" value="1"/>
</dbReference>
<accession>A0A8T9BVD1</accession>
<keyword evidence="6" id="KW-0472">Membrane</keyword>
<feature type="transmembrane region" description="Helical" evidence="6">
    <location>
        <begin position="12"/>
        <end position="34"/>
    </location>
</feature>
<dbReference type="GO" id="GO:0004497">
    <property type="term" value="F:monooxygenase activity"/>
    <property type="evidence" value="ECO:0007669"/>
    <property type="project" value="UniProtKB-KW"/>
</dbReference>
<sequence length="546" mass="62359">METPVVSSILFWSPIVLGAWVMGLAVLSFHRLFLSPLASFPGPKLAALSKWYEGYYEIVCNGQFSREIDRMHDIYGPMVRVTPEEVHIRDSGFFDDVYMTNSRVKKHGWDLKFGNRHSTFTTADGSLHRRRRVALSPMFSRRAILSFVPTIREKVELLSSRVSEFQHSGKAINMTEAYPAFTGDIIMDYAFGFSYKHLESSEFASFHEAFTVLGITGHIATQFPWFFPVMNSIPEFIVQKMQPSLASVLRLKRDQWRLVANTLRGGKTYQSSHHTIFDEIIQSKLPPEDKTQQRLADEAQMIVGAGVETTAYALCIGTFHIVNSPHIYSRLHKELIQAIPDRSAAPDLEKVEKLPYLKACIQESLRLSYGLSARIPRVYDKPIQYKQWIMPAGTVIGMTYVDIHHDENIFPDSHSFVPERWLDDPKTSDGTPLEHFLVSFGRGPRSCLGVNVAYAELYLALGTLFRRYKFDLYETDVTDVEMAHDWFIPVVRLNSKGVRLLVSQSHDCMSEKVGDRVAIRASPECLSLRECLTYSETQHQRNSKRL</sequence>
<keyword evidence="2 4" id="KW-0479">Metal-binding</keyword>
<proteinExistence type="inferred from homology"/>
<comment type="cofactor">
    <cofactor evidence="1 4">
        <name>heme</name>
        <dbReference type="ChEBI" id="CHEBI:30413"/>
    </cofactor>
</comment>
<comment type="similarity">
    <text evidence="5">Belongs to the cytochrome P450 family.</text>
</comment>
<dbReference type="PROSITE" id="PS00086">
    <property type="entry name" value="CYTOCHROME_P450"/>
    <property type="match status" value="1"/>
</dbReference>
<keyword evidence="3 4" id="KW-0408">Iron</keyword>
<dbReference type="Gene3D" id="1.10.630.10">
    <property type="entry name" value="Cytochrome P450"/>
    <property type="match status" value="1"/>
</dbReference>
<dbReference type="InterPro" id="IPR017972">
    <property type="entry name" value="Cyt_P450_CS"/>
</dbReference>
<dbReference type="Pfam" id="PF00067">
    <property type="entry name" value="p450"/>
    <property type="match status" value="1"/>
</dbReference>
<evidence type="ECO:0000313" key="7">
    <source>
        <dbReference type="EMBL" id="TVY64342.1"/>
    </source>
</evidence>
<dbReference type="InterPro" id="IPR050121">
    <property type="entry name" value="Cytochrome_P450_monoxygenase"/>
</dbReference>
<keyword evidence="5" id="KW-0560">Oxidoreductase</keyword>
<evidence type="ECO:0000256" key="1">
    <source>
        <dbReference type="ARBA" id="ARBA00001971"/>
    </source>
</evidence>
<organism evidence="7 8">
    <name type="scientific">Lachnellula suecica</name>
    <dbReference type="NCBI Taxonomy" id="602035"/>
    <lineage>
        <taxon>Eukaryota</taxon>
        <taxon>Fungi</taxon>
        <taxon>Dikarya</taxon>
        <taxon>Ascomycota</taxon>
        <taxon>Pezizomycotina</taxon>
        <taxon>Leotiomycetes</taxon>
        <taxon>Helotiales</taxon>
        <taxon>Lachnaceae</taxon>
        <taxon>Lachnellula</taxon>
    </lineage>
</organism>
<evidence type="ECO:0000256" key="6">
    <source>
        <dbReference type="SAM" id="Phobius"/>
    </source>
</evidence>
<dbReference type="SUPFAM" id="SSF48264">
    <property type="entry name" value="Cytochrome P450"/>
    <property type="match status" value="1"/>
</dbReference>
<protein>
    <submittedName>
        <fullName evidence="7">Cytochrome P450 monooxygenase sdnE</fullName>
    </submittedName>
</protein>
<dbReference type="PANTHER" id="PTHR24305:SF152">
    <property type="entry name" value="P450, PUTATIVE (EUROFUNG)-RELATED"/>
    <property type="match status" value="1"/>
</dbReference>